<accession>A0A9P6CY65</accession>
<dbReference type="GO" id="GO:0042542">
    <property type="term" value="P:response to hydrogen peroxide"/>
    <property type="evidence" value="ECO:0007669"/>
    <property type="project" value="TreeGrafter"/>
</dbReference>
<dbReference type="PIRSF" id="PIRSF000296">
    <property type="entry name" value="SrpA"/>
    <property type="match status" value="1"/>
</dbReference>
<keyword evidence="3" id="KW-1185">Reference proteome</keyword>
<dbReference type="Proteomes" id="UP000807469">
    <property type="component" value="Unassembled WGS sequence"/>
</dbReference>
<dbReference type="GO" id="GO:0004096">
    <property type="term" value="F:catalase activity"/>
    <property type="evidence" value="ECO:0007669"/>
    <property type="project" value="InterPro"/>
</dbReference>
<dbReference type="Gene3D" id="2.40.180.10">
    <property type="entry name" value="Catalase core domain"/>
    <property type="match status" value="1"/>
</dbReference>
<name>A0A9P6CY65_9AGAR</name>
<evidence type="ECO:0000313" key="3">
    <source>
        <dbReference type="Proteomes" id="UP000807469"/>
    </source>
</evidence>
<dbReference type="InterPro" id="IPR018028">
    <property type="entry name" value="Catalase"/>
</dbReference>
<dbReference type="PANTHER" id="PTHR11465:SF62">
    <property type="entry name" value="CATALASE T"/>
    <property type="match status" value="1"/>
</dbReference>
<dbReference type="GO" id="GO:0005777">
    <property type="term" value="C:peroxisome"/>
    <property type="evidence" value="ECO:0007669"/>
    <property type="project" value="TreeGrafter"/>
</dbReference>
<proteinExistence type="predicted"/>
<dbReference type="OrthoDB" id="2379805at2759"/>
<dbReference type="InterPro" id="IPR020835">
    <property type="entry name" value="Catalase_sf"/>
</dbReference>
<dbReference type="GO" id="GO:0042744">
    <property type="term" value="P:hydrogen peroxide catabolic process"/>
    <property type="evidence" value="ECO:0007669"/>
    <property type="project" value="TreeGrafter"/>
</dbReference>
<evidence type="ECO:0000259" key="1">
    <source>
        <dbReference type="SMART" id="SM01060"/>
    </source>
</evidence>
<dbReference type="EMBL" id="MU155150">
    <property type="protein sequence ID" value="KAF9483742.1"/>
    <property type="molecule type" value="Genomic_DNA"/>
</dbReference>
<dbReference type="GO" id="GO:0005739">
    <property type="term" value="C:mitochondrion"/>
    <property type="evidence" value="ECO:0007669"/>
    <property type="project" value="TreeGrafter"/>
</dbReference>
<protein>
    <submittedName>
        <fullName evidence="2">Heme-dependent catalase</fullName>
    </submittedName>
</protein>
<dbReference type="InterPro" id="IPR011614">
    <property type="entry name" value="Catalase_core"/>
</dbReference>
<organism evidence="2 3">
    <name type="scientific">Pholiota conissans</name>
    <dbReference type="NCBI Taxonomy" id="109636"/>
    <lineage>
        <taxon>Eukaryota</taxon>
        <taxon>Fungi</taxon>
        <taxon>Dikarya</taxon>
        <taxon>Basidiomycota</taxon>
        <taxon>Agaricomycotina</taxon>
        <taxon>Agaricomycetes</taxon>
        <taxon>Agaricomycetidae</taxon>
        <taxon>Agaricales</taxon>
        <taxon>Agaricineae</taxon>
        <taxon>Strophariaceae</taxon>
        <taxon>Pholiota</taxon>
    </lineage>
</organism>
<dbReference type="PROSITE" id="PS51402">
    <property type="entry name" value="CATALASE_3"/>
    <property type="match status" value="1"/>
</dbReference>
<dbReference type="PANTHER" id="PTHR11465">
    <property type="entry name" value="CATALASE"/>
    <property type="match status" value="1"/>
</dbReference>
<dbReference type="Gene3D" id="1.20.1280.120">
    <property type="match status" value="1"/>
</dbReference>
<reference evidence="2" key="1">
    <citation type="submission" date="2020-11" db="EMBL/GenBank/DDBJ databases">
        <authorList>
            <consortium name="DOE Joint Genome Institute"/>
            <person name="Ahrendt S."/>
            <person name="Riley R."/>
            <person name="Andreopoulos W."/>
            <person name="Labutti K."/>
            <person name="Pangilinan J."/>
            <person name="Ruiz-Duenas F.J."/>
            <person name="Barrasa J.M."/>
            <person name="Sanchez-Garcia M."/>
            <person name="Camarero S."/>
            <person name="Miyauchi S."/>
            <person name="Serrano A."/>
            <person name="Linde D."/>
            <person name="Babiker R."/>
            <person name="Drula E."/>
            <person name="Ayuso-Fernandez I."/>
            <person name="Pacheco R."/>
            <person name="Padilla G."/>
            <person name="Ferreira P."/>
            <person name="Barriuso J."/>
            <person name="Kellner H."/>
            <person name="Castanera R."/>
            <person name="Alfaro M."/>
            <person name="Ramirez L."/>
            <person name="Pisabarro A.G."/>
            <person name="Kuo A."/>
            <person name="Tritt A."/>
            <person name="Lipzen A."/>
            <person name="He G."/>
            <person name="Yan M."/>
            <person name="Ng V."/>
            <person name="Cullen D."/>
            <person name="Martin F."/>
            <person name="Rosso M.-N."/>
            <person name="Henrissat B."/>
            <person name="Hibbett D."/>
            <person name="Martinez A.T."/>
            <person name="Grigoriev I.V."/>
        </authorList>
    </citation>
    <scope>NUCLEOTIDE SEQUENCE</scope>
    <source>
        <strain evidence="2">CIRM-BRFM 674</strain>
    </source>
</reference>
<feature type="domain" description="Catalase core" evidence="1">
    <location>
        <begin position="1"/>
        <end position="312"/>
    </location>
</feature>
<dbReference type="CDD" id="cd08153">
    <property type="entry name" value="srpA_like"/>
    <property type="match status" value="1"/>
</dbReference>
<dbReference type="Pfam" id="PF00199">
    <property type="entry name" value="Catalase"/>
    <property type="match status" value="1"/>
</dbReference>
<comment type="caution">
    <text evidence="2">The sequence shown here is derived from an EMBL/GenBank/DDBJ whole genome shotgun (WGS) entry which is preliminary data.</text>
</comment>
<dbReference type="SUPFAM" id="SSF56634">
    <property type="entry name" value="Heme-dependent catalase-like"/>
    <property type="match status" value="1"/>
</dbReference>
<dbReference type="InterPro" id="IPR024168">
    <property type="entry name" value="Catalase_SrpA-type_pred"/>
</dbReference>
<dbReference type="GO" id="GO:0020037">
    <property type="term" value="F:heme binding"/>
    <property type="evidence" value="ECO:0007669"/>
    <property type="project" value="InterPro"/>
</dbReference>
<dbReference type="AlphaFoldDB" id="A0A9P6CY65"/>
<sequence>MPFPSDETIVATAGDLVAEMQGLFGKHPGFRPAHAKGTLLSGSFKPTPEAAALSIAPHFNNASTPILVRFSNSTGIPNIPDTDHHAEPRGIAVRFTLGDRVHTDIISHSTPFFPVRTGAEFLEFFKAIKASPDGAPAPTPVQKFVMSHPSALAFVKAPKPSPTSFAKEPYFSVTAFKLIDKAGKETYIRYQFVPELGVETLSDEDLAAKGANYLQDEIKERAVSTPFSFKLLAQVAEEGDTVDDATVHWSESRKLVHLGTLTVNAVVPDGEKESKYIIFDPIPRVAGVEPSADPLLEMRAAVYLLSGRQRRAAP</sequence>
<gene>
    <name evidence="2" type="ORF">BDN70DRAFT_826874</name>
</gene>
<dbReference type="PRINTS" id="PR00067">
    <property type="entry name" value="CATALASE"/>
</dbReference>
<dbReference type="SMART" id="SM01060">
    <property type="entry name" value="Catalase"/>
    <property type="match status" value="1"/>
</dbReference>
<evidence type="ECO:0000313" key="2">
    <source>
        <dbReference type="EMBL" id="KAF9483742.1"/>
    </source>
</evidence>